<reference evidence="2 3" key="1">
    <citation type="journal article" date="2018" name="Elife">
        <title>Firefly genomes illuminate parallel origins of bioluminescence in beetles.</title>
        <authorList>
            <person name="Fallon T.R."/>
            <person name="Lower S.E."/>
            <person name="Chang C.H."/>
            <person name="Bessho-Uehara M."/>
            <person name="Martin G.J."/>
            <person name="Bewick A.J."/>
            <person name="Behringer M."/>
            <person name="Debat H.J."/>
            <person name="Wong I."/>
            <person name="Day J.C."/>
            <person name="Suvorov A."/>
            <person name="Silva C.J."/>
            <person name="Stanger-Hall K.F."/>
            <person name="Hall D.W."/>
            <person name="Schmitz R.J."/>
            <person name="Nelson D.R."/>
            <person name="Lewis S.M."/>
            <person name="Shigenobu S."/>
            <person name="Bybee S.M."/>
            <person name="Larracuente A.M."/>
            <person name="Oba Y."/>
            <person name="Weng J.K."/>
        </authorList>
    </citation>
    <scope>NUCLEOTIDE SEQUENCE [LARGE SCALE GENOMIC DNA]</scope>
    <source>
        <strain evidence="2">1611_PpyrPB1</strain>
        <tissue evidence="2">Whole body</tissue>
    </source>
</reference>
<dbReference type="EMBL" id="VVIM01000006">
    <property type="protein sequence ID" value="KAB0797276.1"/>
    <property type="molecule type" value="Genomic_DNA"/>
</dbReference>
<gene>
    <name evidence="2" type="ORF">PPYR_08270</name>
</gene>
<evidence type="ECO:0000256" key="1">
    <source>
        <dbReference type="SAM" id="Phobius"/>
    </source>
</evidence>
<keyword evidence="3" id="KW-1185">Reference proteome</keyword>
<comment type="caution">
    <text evidence="2">The sequence shown here is derived from an EMBL/GenBank/DDBJ whole genome shotgun (WGS) entry which is preliminary data.</text>
</comment>
<feature type="transmembrane region" description="Helical" evidence="1">
    <location>
        <begin position="64"/>
        <end position="82"/>
    </location>
</feature>
<dbReference type="Proteomes" id="UP000327044">
    <property type="component" value="Unassembled WGS sequence"/>
</dbReference>
<sequence>MELFEEKTYFKTLRSIPAFTGFNLEEKLNMKQKVCLWLVPMMTCVYAGFVLLKEWKLTDDINDFLYTSVLAIAWQRVFIMRIQRSRLAKLLILLEKFPMDDKEVKSHLNAILTKVVTIFVTLPPIAVVSGVVAWYTTYGEGTLPFGSMASWAMEYTTNMCLVIQVMTYTFLGHEFLMWDGTK</sequence>
<feature type="transmembrane region" description="Helical" evidence="1">
    <location>
        <begin position="155"/>
        <end position="176"/>
    </location>
</feature>
<organism evidence="2 3">
    <name type="scientific">Photinus pyralis</name>
    <name type="common">Common eastern firefly</name>
    <name type="synonym">Lampyris pyralis</name>
    <dbReference type="NCBI Taxonomy" id="7054"/>
    <lineage>
        <taxon>Eukaryota</taxon>
        <taxon>Metazoa</taxon>
        <taxon>Ecdysozoa</taxon>
        <taxon>Arthropoda</taxon>
        <taxon>Hexapoda</taxon>
        <taxon>Insecta</taxon>
        <taxon>Pterygota</taxon>
        <taxon>Neoptera</taxon>
        <taxon>Endopterygota</taxon>
        <taxon>Coleoptera</taxon>
        <taxon>Polyphaga</taxon>
        <taxon>Elateriformia</taxon>
        <taxon>Elateroidea</taxon>
        <taxon>Lampyridae</taxon>
        <taxon>Lampyrinae</taxon>
        <taxon>Photinus</taxon>
    </lineage>
</organism>
<feature type="transmembrane region" description="Helical" evidence="1">
    <location>
        <begin position="34"/>
        <end position="52"/>
    </location>
</feature>
<dbReference type="InParanoid" id="A0A5N4AJ14"/>
<dbReference type="AlphaFoldDB" id="A0A5N4AJ14"/>
<keyword evidence="1" id="KW-0472">Membrane</keyword>
<keyword evidence="1" id="KW-1133">Transmembrane helix</keyword>
<name>A0A5N4AJ14_PHOPY</name>
<proteinExistence type="predicted"/>
<evidence type="ECO:0000313" key="2">
    <source>
        <dbReference type="EMBL" id="KAB0797276.1"/>
    </source>
</evidence>
<protein>
    <submittedName>
        <fullName evidence="2">Uncharacterized protein</fullName>
    </submittedName>
</protein>
<feature type="transmembrane region" description="Helical" evidence="1">
    <location>
        <begin position="115"/>
        <end position="135"/>
    </location>
</feature>
<accession>A0A5N4AJ14</accession>
<keyword evidence="1" id="KW-0812">Transmembrane</keyword>
<evidence type="ECO:0000313" key="3">
    <source>
        <dbReference type="Proteomes" id="UP000327044"/>
    </source>
</evidence>